<dbReference type="EMBL" id="GBRH01224756">
    <property type="protein sequence ID" value="JAD73139.1"/>
    <property type="molecule type" value="Transcribed_RNA"/>
</dbReference>
<proteinExistence type="predicted"/>
<protein>
    <submittedName>
        <fullName evidence="1">Uncharacterized protein</fullName>
    </submittedName>
</protein>
<reference evidence="1" key="2">
    <citation type="journal article" date="2015" name="Data Brief">
        <title>Shoot transcriptome of the giant reed, Arundo donax.</title>
        <authorList>
            <person name="Barrero R.A."/>
            <person name="Guerrero F.D."/>
            <person name="Moolhuijzen P."/>
            <person name="Goolsby J.A."/>
            <person name="Tidwell J."/>
            <person name="Bellgard S.E."/>
            <person name="Bellgard M.I."/>
        </authorList>
    </citation>
    <scope>NUCLEOTIDE SEQUENCE</scope>
    <source>
        <tissue evidence="1">Shoot tissue taken approximately 20 cm above the soil surface</tissue>
    </source>
</reference>
<organism evidence="1">
    <name type="scientific">Arundo donax</name>
    <name type="common">Giant reed</name>
    <name type="synonym">Donax arundinaceus</name>
    <dbReference type="NCBI Taxonomy" id="35708"/>
    <lineage>
        <taxon>Eukaryota</taxon>
        <taxon>Viridiplantae</taxon>
        <taxon>Streptophyta</taxon>
        <taxon>Embryophyta</taxon>
        <taxon>Tracheophyta</taxon>
        <taxon>Spermatophyta</taxon>
        <taxon>Magnoliopsida</taxon>
        <taxon>Liliopsida</taxon>
        <taxon>Poales</taxon>
        <taxon>Poaceae</taxon>
        <taxon>PACMAD clade</taxon>
        <taxon>Arundinoideae</taxon>
        <taxon>Arundineae</taxon>
        <taxon>Arundo</taxon>
    </lineage>
</organism>
<name>A0A0A9CA48_ARUDO</name>
<reference evidence="1" key="1">
    <citation type="submission" date="2014-09" db="EMBL/GenBank/DDBJ databases">
        <authorList>
            <person name="Magalhaes I.L.F."/>
            <person name="Oliveira U."/>
            <person name="Santos F.R."/>
            <person name="Vidigal T.H.D.A."/>
            <person name="Brescovit A.D."/>
            <person name="Santos A.J."/>
        </authorList>
    </citation>
    <scope>NUCLEOTIDE SEQUENCE</scope>
    <source>
        <tissue evidence="1">Shoot tissue taken approximately 20 cm above the soil surface</tissue>
    </source>
</reference>
<sequence length="26" mass="3098">MTCRSVCYRSRSPFFPSLLYDSSKEH</sequence>
<dbReference type="AlphaFoldDB" id="A0A0A9CA48"/>
<evidence type="ECO:0000313" key="1">
    <source>
        <dbReference type="EMBL" id="JAD73139.1"/>
    </source>
</evidence>
<accession>A0A0A9CA48</accession>